<feature type="compositionally biased region" description="Low complexity" evidence="1">
    <location>
        <begin position="119"/>
        <end position="132"/>
    </location>
</feature>
<dbReference type="Pfam" id="PF01569">
    <property type="entry name" value="PAP2"/>
    <property type="match status" value="1"/>
</dbReference>
<dbReference type="EMBL" id="JAOPHQ010004898">
    <property type="protein sequence ID" value="KAK0137331.1"/>
    <property type="molecule type" value="Genomic_DNA"/>
</dbReference>
<dbReference type="InterPro" id="IPR000326">
    <property type="entry name" value="PAP2/HPO"/>
</dbReference>
<feature type="domain" description="Phosphatidic acid phosphatase type 2/haloperoxidase" evidence="3">
    <location>
        <begin position="265"/>
        <end position="377"/>
    </location>
</feature>
<feature type="region of interest" description="Disordered" evidence="1">
    <location>
        <begin position="43"/>
        <end position="193"/>
    </location>
</feature>
<dbReference type="InterPro" id="IPR036938">
    <property type="entry name" value="PAP2/HPO_sf"/>
</dbReference>
<dbReference type="GO" id="GO:0042392">
    <property type="term" value="F:sphingosine-1-phosphate phosphatase activity"/>
    <property type="evidence" value="ECO:0007669"/>
    <property type="project" value="TreeGrafter"/>
</dbReference>
<feature type="transmembrane region" description="Helical" evidence="2">
    <location>
        <begin position="359"/>
        <end position="375"/>
    </location>
</feature>
<dbReference type="Proteomes" id="UP001174136">
    <property type="component" value="Unassembled WGS sequence"/>
</dbReference>
<reference evidence="4" key="1">
    <citation type="journal article" date="2023" name="Front. Mar. Sci.">
        <title>A new Merluccius polli reference genome to investigate the effects of global change in West African waters.</title>
        <authorList>
            <person name="Mateo J.L."/>
            <person name="Blanco-Fernandez C."/>
            <person name="Garcia-Vazquez E."/>
            <person name="Machado-Schiaffino G."/>
        </authorList>
    </citation>
    <scope>NUCLEOTIDE SEQUENCE</scope>
    <source>
        <strain evidence="4">C29</strain>
        <tissue evidence="4">Fin</tissue>
    </source>
</reference>
<keyword evidence="2" id="KW-0472">Membrane</keyword>
<dbReference type="CDD" id="cd03391">
    <property type="entry name" value="PAP2_containing_2_like"/>
    <property type="match status" value="1"/>
</dbReference>
<feature type="compositionally biased region" description="Basic and acidic residues" evidence="1">
    <location>
        <begin position="172"/>
        <end position="189"/>
    </location>
</feature>
<feature type="transmembrane region" description="Helical" evidence="2">
    <location>
        <begin position="326"/>
        <end position="347"/>
    </location>
</feature>
<dbReference type="GO" id="GO:0005635">
    <property type="term" value="C:nuclear envelope"/>
    <property type="evidence" value="ECO:0007669"/>
    <property type="project" value="TreeGrafter"/>
</dbReference>
<dbReference type="Gene3D" id="1.20.144.10">
    <property type="entry name" value="Phosphatidic acid phosphatase type 2/haloperoxidase"/>
    <property type="match status" value="1"/>
</dbReference>
<protein>
    <submittedName>
        <fullName evidence="4">Inactive phospholipid phosphatase 7</fullName>
    </submittedName>
</protein>
<evidence type="ECO:0000313" key="5">
    <source>
        <dbReference type="Proteomes" id="UP001174136"/>
    </source>
</evidence>
<keyword evidence="2" id="KW-1133">Transmembrane helix</keyword>
<dbReference type="AlphaFoldDB" id="A0AA47NSZ1"/>
<dbReference type="PANTHER" id="PTHR14969">
    <property type="entry name" value="SPHINGOSINE-1-PHOSPHATE PHOSPHOHYDROLASE"/>
    <property type="match status" value="1"/>
</dbReference>
<feature type="transmembrane region" description="Helical" evidence="2">
    <location>
        <begin position="266"/>
        <end position="288"/>
    </location>
</feature>
<sequence length="401" mass="42837">MGAQDALSDNDKMLIILVFFFRATFYLAIRSDRIPILKKTTTTTTNKALSTTGGGLLSGKVQVDPNKTTTKTTTTSRTGSSTTTRSSIMPSSSHSARSRTRDRNNVLGRPEFMSLNQPCSAGGSSCSSSASSRRPPQIKTQASQSSDEPGAADGTAASSSSSSNISTSSGIRGDKDTTGRRGDPGRMPEEDCMQLNPSFRGIAMNALLAIDISLSKRTGVCAHAASSWGGCRSMVALLELTGYGITWVVGTVVCLTRSNTLAGQEVLVNLLLALLLDVLTVAGVQRLVKRRGPWEMTPGFLDYVSMDMYSFPAAHASRAAMVSKFLLSHLVLAVPLRVLLVLWAFLVGVSRVMLGKHHLTDMVCGFAMGLLHFSLMENVWLSSGTCQTLISIGTFSWSPFS</sequence>
<feature type="compositionally biased region" description="Low complexity" evidence="1">
    <location>
        <begin position="67"/>
        <end position="87"/>
    </location>
</feature>
<comment type="caution">
    <text evidence="4">The sequence shown here is derived from an EMBL/GenBank/DDBJ whole genome shotgun (WGS) entry which is preliminary data.</text>
</comment>
<evidence type="ECO:0000313" key="4">
    <source>
        <dbReference type="EMBL" id="KAK0137331.1"/>
    </source>
</evidence>
<feature type="compositionally biased region" description="Low complexity" evidence="1">
    <location>
        <begin position="154"/>
        <end position="171"/>
    </location>
</feature>
<name>A0AA47NSZ1_MERPO</name>
<feature type="transmembrane region" description="Helical" evidence="2">
    <location>
        <begin position="12"/>
        <end position="29"/>
    </location>
</feature>
<accession>A0AA47NSZ1</accession>
<dbReference type="PANTHER" id="PTHR14969:SF17">
    <property type="entry name" value="INACTIVE PHOSPHOLIPID PHOSPHATASE 7"/>
    <property type="match status" value="1"/>
</dbReference>
<keyword evidence="2" id="KW-0812">Transmembrane</keyword>
<evidence type="ECO:0000259" key="3">
    <source>
        <dbReference type="SMART" id="SM00014"/>
    </source>
</evidence>
<evidence type="ECO:0000256" key="1">
    <source>
        <dbReference type="SAM" id="MobiDB-lite"/>
    </source>
</evidence>
<dbReference type="SMART" id="SM00014">
    <property type="entry name" value="acidPPc"/>
    <property type="match status" value="1"/>
</dbReference>
<keyword evidence="5" id="KW-1185">Reference proteome</keyword>
<evidence type="ECO:0000256" key="2">
    <source>
        <dbReference type="SAM" id="Phobius"/>
    </source>
</evidence>
<proteinExistence type="predicted"/>
<feature type="compositionally biased region" description="Polar residues" evidence="1">
    <location>
        <begin position="138"/>
        <end position="147"/>
    </location>
</feature>
<gene>
    <name evidence="4" type="primary">plpp7_0</name>
    <name evidence="4" type="ORF">N1851_026469</name>
</gene>
<organism evidence="4 5">
    <name type="scientific">Merluccius polli</name>
    <name type="common">Benguela hake</name>
    <name type="synonym">Merluccius cadenati</name>
    <dbReference type="NCBI Taxonomy" id="89951"/>
    <lineage>
        <taxon>Eukaryota</taxon>
        <taxon>Metazoa</taxon>
        <taxon>Chordata</taxon>
        <taxon>Craniata</taxon>
        <taxon>Vertebrata</taxon>
        <taxon>Euteleostomi</taxon>
        <taxon>Actinopterygii</taxon>
        <taxon>Neopterygii</taxon>
        <taxon>Teleostei</taxon>
        <taxon>Neoteleostei</taxon>
        <taxon>Acanthomorphata</taxon>
        <taxon>Zeiogadaria</taxon>
        <taxon>Gadariae</taxon>
        <taxon>Gadiformes</taxon>
        <taxon>Gadoidei</taxon>
        <taxon>Merlucciidae</taxon>
        <taxon>Merluccius</taxon>
    </lineage>
</organism>
<dbReference type="SUPFAM" id="SSF48317">
    <property type="entry name" value="Acid phosphatase/Vanadium-dependent haloperoxidase"/>
    <property type="match status" value="1"/>
</dbReference>